<accession>A0A4Y2VJV7</accession>
<evidence type="ECO:0000313" key="1">
    <source>
        <dbReference type="EMBL" id="GBO24047.1"/>
    </source>
</evidence>
<sequence length="246" mass="29149">MKIFPFSAIKSWWILDIHHRSVLIHLEGFLADLFHFQPIKFDGSWTFTIDMSNPFETFLNLFHFQPIKLSGSWTFTIDLFQSIWRAFLADLFHFQPIKSGGSWTFTTTFSFPIHLEGFLADLFLFLAQVSRSWTFTIDLFQSICRRLSYESFPFSAHKIRWVLDIHHRSVQSIWRAFLADLFHFQLYKIEWVLDIHHRLSNPLEGFLSRSFPFSAHKIWWVLDISPSIYPIHLGGLSVDLFPIFSP</sequence>
<keyword evidence="2" id="KW-1185">Reference proteome</keyword>
<name>A0A4Y2VJV7_ARAVE</name>
<dbReference type="AlphaFoldDB" id="A0A4Y2VJV7"/>
<gene>
    <name evidence="1" type="ORF">AVEN_22885_1</name>
</gene>
<dbReference type="Proteomes" id="UP000499080">
    <property type="component" value="Unassembled WGS sequence"/>
</dbReference>
<comment type="caution">
    <text evidence="1">The sequence shown here is derived from an EMBL/GenBank/DDBJ whole genome shotgun (WGS) entry which is preliminary data.</text>
</comment>
<reference evidence="1 2" key="1">
    <citation type="journal article" date="2019" name="Sci. Rep.">
        <title>Orb-weaving spider Araneus ventricosus genome elucidates the spidroin gene catalogue.</title>
        <authorList>
            <person name="Kono N."/>
            <person name="Nakamura H."/>
            <person name="Ohtoshi R."/>
            <person name="Moran D.A.P."/>
            <person name="Shinohara A."/>
            <person name="Yoshida Y."/>
            <person name="Fujiwara M."/>
            <person name="Mori M."/>
            <person name="Tomita M."/>
            <person name="Arakawa K."/>
        </authorList>
    </citation>
    <scope>NUCLEOTIDE SEQUENCE [LARGE SCALE GENOMIC DNA]</scope>
</reference>
<dbReference type="EMBL" id="BGPR01047045">
    <property type="protein sequence ID" value="GBO24047.1"/>
    <property type="molecule type" value="Genomic_DNA"/>
</dbReference>
<evidence type="ECO:0000313" key="2">
    <source>
        <dbReference type="Proteomes" id="UP000499080"/>
    </source>
</evidence>
<protein>
    <submittedName>
        <fullName evidence="1">Uncharacterized protein</fullName>
    </submittedName>
</protein>
<organism evidence="1 2">
    <name type="scientific">Araneus ventricosus</name>
    <name type="common">Orbweaver spider</name>
    <name type="synonym">Epeira ventricosa</name>
    <dbReference type="NCBI Taxonomy" id="182803"/>
    <lineage>
        <taxon>Eukaryota</taxon>
        <taxon>Metazoa</taxon>
        <taxon>Ecdysozoa</taxon>
        <taxon>Arthropoda</taxon>
        <taxon>Chelicerata</taxon>
        <taxon>Arachnida</taxon>
        <taxon>Araneae</taxon>
        <taxon>Araneomorphae</taxon>
        <taxon>Entelegynae</taxon>
        <taxon>Araneoidea</taxon>
        <taxon>Araneidae</taxon>
        <taxon>Araneus</taxon>
    </lineage>
</organism>
<proteinExistence type="predicted"/>